<dbReference type="InterPro" id="IPR036271">
    <property type="entry name" value="Tet_transcr_reg_TetR-rel_C_sf"/>
</dbReference>
<evidence type="ECO:0000259" key="5">
    <source>
        <dbReference type="PROSITE" id="PS50977"/>
    </source>
</evidence>
<dbReference type="InterPro" id="IPR011075">
    <property type="entry name" value="TetR_C"/>
</dbReference>
<dbReference type="Pfam" id="PF16859">
    <property type="entry name" value="TetR_C_11"/>
    <property type="match status" value="1"/>
</dbReference>
<dbReference type="InterPro" id="IPR009057">
    <property type="entry name" value="Homeodomain-like_sf"/>
</dbReference>
<organism evidence="6 7">
    <name type="scientific">Streptomyces plumbiresistens</name>
    <dbReference type="NCBI Taxonomy" id="511811"/>
    <lineage>
        <taxon>Bacteria</taxon>
        <taxon>Bacillati</taxon>
        <taxon>Actinomycetota</taxon>
        <taxon>Actinomycetes</taxon>
        <taxon>Kitasatosporales</taxon>
        <taxon>Streptomycetaceae</taxon>
        <taxon>Streptomyces</taxon>
    </lineage>
</organism>
<name>A0ABP7SMC6_9ACTN</name>
<dbReference type="SUPFAM" id="SSF46689">
    <property type="entry name" value="Homeodomain-like"/>
    <property type="match status" value="1"/>
</dbReference>
<dbReference type="Gene3D" id="1.10.10.60">
    <property type="entry name" value="Homeodomain-like"/>
    <property type="match status" value="1"/>
</dbReference>
<dbReference type="PANTHER" id="PTHR30055">
    <property type="entry name" value="HTH-TYPE TRANSCRIPTIONAL REGULATOR RUTR"/>
    <property type="match status" value="1"/>
</dbReference>
<dbReference type="EMBL" id="BAAAZX010000021">
    <property type="protein sequence ID" value="GAA4013637.1"/>
    <property type="molecule type" value="Genomic_DNA"/>
</dbReference>
<dbReference type="Gene3D" id="1.10.357.10">
    <property type="entry name" value="Tetracycline Repressor, domain 2"/>
    <property type="match status" value="1"/>
</dbReference>
<dbReference type="RefSeq" id="WP_345568261.1">
    <property type="nucleotide sequence ID" value="NZ_BAAAZX010000021.1"/>
</dbReference>
<feature type="domain" description="HTH tetR-type" evidence="5">
    <location>
        <begin position="14"/>
        <end position="74"/>
    </location>
</feature>
<dbReference type="PROSITE" id="PS50977">
    <property type="entry name" value="HTH_TETR_2"/>
    <property type="match status" value="1"/>
</dbReference>
<keyword evidence="1" id="KW-0805">Transcription regulation</keyword>
<dbReference type="InterPro" id="IPR050109">
    <property type="entry name" value="HTH-type_TetR-like_transc_reg"/>
</dbReference>
<gene>
    <name evidence="6" type="ORF">GCM10022232_65000</name>
</gene>
<evidence type="ECO:0000256" key="1">
    <source>
        <dbReference type="ARBA" id="ARBA00023015"/>
    </source>
</evidence>
<dbReference type="SUPFAM" id="SSF48498">
    <property type="entry name" value="Tetracyclin repressor-like, C-terminal domain"/>
    <property type="match status" value="1"/>
</dbReference>
<evidence type="ECO:0000256" key="4">
    <source>
        <dbReference type="PROSITE-ProRule" id="PRU00335"/>
    </source>
</evidence>
<dbReference type="InterPro" id="IPR001647">
    <property type="entry name" value="HTH_TetR"/>
</dbReference>
<keyword evidence="3" id="KW-0804">Transcription</keyword>
<evidence type="ECO:0000256" key="2">
    <source>
        <dbReference type="ARBA" id="ARBA00023125"/>
    </source>
</evidence>
<dbReference type="Proteomes" id="UP001500456">
    <property type="component" value="Unassembled WGS sequence"/>
</dbReference>
<dbReference type="PANTHER" id="PTHR30055:SF149">
    <property type="entry name" value="TETR-FAMILY TRANSCRIPTIONAL REGULATOR"/>
    <property type="match status" value="1"/>
</dbReference>
<proteinExistence type="predicted"/>
<accession>A0ABP7SMC6</accession>
<sequence>MTEAAAPRRRRITPERAAEWYAAALDLLGEGGYEALTMEAVAARTRTSKATLYRRWGGKAGLVVAAMRHHRHGGIADVDTGSLRGDFEALLAREDEAAMERMVSLMRALAMAIHHHPDLARAFRERLIDPEMDAFRRALGRAVDRGEIRADNPALDYAAHMLLGAFVARDLFDDLPPTQAFLRGYIDAVFLPVLVA</sequence>
<evidence type="ECO:0000256" key="3">
    <source>
        <dbReference type="ARBA" id="ARBA00023163"/>
    </source>
</evidence>
<keyword evidence="7" id="KW-1185">Reference proteome</keyword>
<feature type="DNA-binding region" description="H-T-H motif" evidence="4">
    <location>
        <begin position="37"/>
        <end position="56"/>
    </location>
</feature>
<evidence type="ECO:0000313" key="6">
    <source>
        <dbReference type="EMBL" id="GAA4013637.1"/>
    </source>
</evidence>
<evidence type="ECO:0000313" key="7">
    <source>
        <dbReference type="Proteomes" id="UP001500456"/>
    </source>
</evidence>
<dbReference type="Pfam" id="PF00440">
    <property type="entry name" value="TetR_N"/>
    <property type="match status" value="1"/>
</dbReference>
<protein>
    <submittedName>
        <fullName evidence="6">TetR/AcrR family transcriptional regulator</fullName>
    </submittedName>
</protein>
<comment type="caution">
    <text evidence="6">The sequence shown here is derived from an EMBL/GenBank/DDBJ whole genome shotgun (WGS) entry which is preliminary data.</text>
</comment>
<reference evidence="7" key="1">
    <citation type="journal article" date="2019" name="Int. J. Syst. Evol. Microbiol.">
        <title>The Global Catalogue of Microorganisms (GCM) 10K type strain sequencing project: providing services to taxonomists for standard genome sequencing and annotation.</title>
        <authorList>
            <consortium name="The Broad Institute Genomics Platform"/>
            <consortium name="The Broad Institute Genome Sequencing Center for Infectious Disease"/>
            <person name="Wu L."/>
            <person name="Ma J."/>
        </authorList>
    </citation>
    <scope>NUCLEOTIDE SEQUENCE [LARGE SCALE GENOMIC DNA]</scope>
    <source>
        <strain evidence="7">JCM 16924</strain>
    </source>
</reference>
<keyword evidence="2 4" id="KW-0238">DNA-binding</keyword>